<keyword evidence="6" id="KW-0560">Oxidoreductase</keyword>
<comment type="similarity">
    <text evidence="3">Belongs to the cytochrome P450 family.</text>
</comment>
<accession>A0AAW2JB91</accession>
<keyword evidence="7" id="KW-0408">Iron</keyword>
<dbReference type="PRINTS" id="PR00463">
    <property type="entry name" value="EP450I"/>
</dbReference>
<gene>
    <name evidence="10" type="ORF">Scaly_2655600</name>
</gene>
<dbReference type="Gene3D" id="1.10.630.10">
    <property type="entry name" value="Cytochrome P450"/>
    <property type="match status" value="1"/>
</dbReference>
<evidence type="ECO:0000256" key="9">
    <source>
        <dbReference type="ARBA" id="ARBA00023136"/>
    </source>
</evidence>
<keyword evidence="9" id="KW-0472">Membrane</keyword>
<evidence type="ECO:0000256" key="6">
    <source>
        <dbReference type="ARBA" id="ARBA00023002"/>
    </source>
</evidence>
<dbReference type="PANTHER" id="PTHR47943">
    <property type="entry name" value="CYTOCHROME P450 93A3-LIKE"/>
    <property type="match status" value="1"/>
</dbReference>
<evidence type="ECO:0000256" key="4">
    <source>
        <dbReference type="ARBA" id="ARBA00022617"/>
    </source>
</evidence>
<dbReference type="GO" id="GO:0005506">
    <property type="term" value="F:iron ion binding"/>
    <property type="evidence" value="ECO:0007669"/>
    <property type="project" value="InterPro"/>
</dbReference>
<proteinExistence type="inferred from homology"/>
<dbReference type="GO" id="GO:0020037">
    <property type="term" value="F:heme binding"/>
    <property type="evidence" value="ECO:0007669"/>
    <property type="project" value="InterPro"/>
</dbReference>
<name>A0AAW2JB91_9LAMI</name>
<evidence type="ECO:0000256" key="8">
    <source>
        <dbReference type="ARBA" id="ARBA00023033"/>
    </source>
</evidence>
<evidence type="ECO:0000256" key="5">
    <source>
        <dbReference type="ARBA" id="ARBA00022723"/>
    </source>
</evidence>
<organism evidence="10">
    <name type="scientific">Sesamum calycinum</name>
    <dbReference type="NCBI Taxonomy" id="2727403"/>
    <lineage>
        <taxon>Eukaryota</taxon>
        <taxon>Viridiplantae</taxon>
        <taxon>Streptophyta</taxon>
        <taxon>Embryophyta</taxon>
        <taxon>Tracheophyta</taxon>
        <taxon>Spermatophyta</taxon>
        <taxon>Magnoliopsida</taxon>
        <taxon>eudicotyledons</taxon>
        <taxon>Gunneridae</taxon>
        <taxon>Pentapetalae</taxon>
        <taxon>asterids</taxon>
        <taxon>lamiids</taxon>
        <taxon>Lamiales</taxon>
        <taxon>Pedaliaceae</taxon>
        <taxon>Sesamum</taxon>
    </lineage>
</organism>
<keyword evidence="8" id="KW-0503">Monooxygenase</keyword>
<reference evidence="10" key="1">
    <citation type="submission" date="2020-06" db="EMBL/GenBank/DDBJ databases">
        <authorList>
            <person name="Li T."/>
            <person name="Hu X."/>
            <person name="Zhang T."/>
            <person name="Song X."/>
            <person name="Zhang H."/>
            <person name="Dai N."/>
            <person name="Sheng W."/>
            <person name="Hou X."/>
            <person name="Wei L."/>
        </authorList>
    </citation>
    <scope>NUCLEOTIDE SEQUENCE</scope>
    <source>
        <strain evidence="10">KEN8</strain>
        <tissue evidence="10">Leaf</tissue>
    </source>
</reference>
<keyword evidence="4" id="KW-0349">Heme</keyword>
<dbReference type="AlphaFoldDB" id="A0AAW2JB91"/>
<evidence type="ECO:0000256" key="2">
    <source>
        <dbReference type="ARBA" id="ARBA00004167"/>
    </source>
</evidence>
<evidence type="ECO:0000256" key="7">
    <source>
        <dbReference type="ARBA" id="ARBA00023004"/>
    </source>
</evidence>
<evidence type="ECO:0000313" key="10">
    <source>
        <dbReference type="EMBL" id="KAL0290845.1"/>
    </source>
</evidence>
<dbReference type="GO" id="GO:0016705">
    <property type="term" value="F:oxidoreductase activity, acting on paired donors, with incorporation or reduction of molecular oxygen"/>
    <property type="evidence" value="ECO:0007669"/>
    <property type="project" value="InterPro"/>
</dbReference>
<protein>
    <submittedName>
        <fullName evidence="10">Cytochrome</fullName>
    </submittedName>
</protein>
<evidence type="ECO:0000256" key="1">
    <source>
        <dbReference type="ARBA" id="ARBA00001971"/>
    </source>
</evidence>
<dbReference type="SUPFAM" id="SSF48264">
    <property type="entry name" value="Cytochrome P450"/>
    <property type="match status" value="1"/>
</dbReference>
<reference evidence="10" key="2">
    <citation type="journal article" date="2024" name="Plant">
        <title>Genomic evolution and insights into agronomic trait innovations of Sesamum species.</title>
        <authorList>
            <person name="Miao H."/>
            <person name="Wang L."/>
            <person name="Qu L."/>
            <person name="Liu H."/>
            <person name="Sun Y."/>
            <person name="Le M."/>
            <person name="Wang Q."/>
            <person name="Wei S."/>
            <person name="Zheng Y."/>
            <person name="Lin W."/>
            <person name="Duan Y."/>
            <person name="Cao H."/>
            <person name="Xiong S."/>
            <person name="Wang X."/>
            <person name="Wei L."/>
            <person name="Li C."/>
            <person name="Ma Q."/>
            <person name="Ju M."/>
            <person name="Zhao R."/>
            <person name="Li G."/>
            <person name="Mu C."/>
            <person name="Tian Q."/>
            <person name="Mei H."/>
            <person name="Zhang T."/>
            <person name="Gao T."/>
            <person name="Zhang H."/>
        </authorList>
    </citation>
    <scope>NUCLEOTIDE SEQUENCE</scope>
    <source>
        <strain evidence="10">KEN8</strain>
    </source>
</reference>
<dbReference type="InterPro" id="IPR001128">
    <property type="entry name" value="Cyt_P450"/>
</dbReference>
<comment type="subcellular location">
    <subcellularLocation>
        <location evidence="2">Membrane</location>
        <topology evidence="2">Single-pass membrane protein</topology>
    </subcellularLocation>
</comment>
<dbReference type="PANTHER" id="PTHR47943:SF2">
    <property type="entry name" value="CYTOCHROME P450"/>
    <property type="match status" value="1"/>
</dbReference>
<comment type="cofactor">
    <cofactor evidence="1">
        <name>heme</name>
        <dbReference type="ChEBI" id="CHEBI:30413"/>
    </cofactor>
</comment>
<comment type="caution">
    <text evidence="10">The sequence shown here is derived from an EMBL/GenBank/DDBJ whole genome shotgun (WGS) entry which is preliminary data.</text>
</comment>
<dbReference type="GO" id="GO:0004497">
    <property type="term" value="F:monooxygenase activity"/>
    <property type="evidence" value="ECO:0007669"/>
    <property type="project" value="UniProtKB-KW"/>
</dbReference>
<dbReference type="GO" id="GO:0016020">
    <property type="term" value="C:membrane"/>
    <property type="evidence" value="ECO:0007669"/>
    <property type="project" value="UniProtKB-SubCell"/>
</dbReference>
<dbReference type="EMBL" id="JACGWM010001618">
    <property type="protein sequence ID" value="KAL0290845.1"/>
    <property type="molecule type" value="Genomic_DNA"/>
</dbReference>
<dbReference type="Pfam" id="PF00067">
    <property type="entry name" value="p450"/>
    <property type="match status" value="1"/>
</dbReference>
<keyword evidence="5" id="KW-0479">Metal-binding</keyword>
<dbReference type="InterPro" id="IPR036396">
    <property type="entry name" value="Cyt_P450_sf"/>
</dbReference>
<evidence type="ECO:0000256" key="3">
    <source>
        <dbReference type="ARBA" id="ARBA00010617"/>
    </source>
</evidence>
<dbReference type="InterPro" id="IPR002401">
    <property type="entry name" value="Cyt_P450_E_grp-I"/>
</dbReference>
<sequence length="225" mass="25541">MRKLCTLELLSNLRINSFQPTRREELGIFVESLKQAAHEGVAVDLSAKVSSLAAELSCRMVFGKKYEDRDIDERGFKSVIQEAMKLAAVPNLGDYFPFLGILDIQGLTRKFKALSKVFDEFLEKVIDEHVRAGDHGHTKDIVDTLISIMQSEKTEFEFDRRHVKAIMLDLLAASMDTAASTIEWTLSELIKNPRIMKKSRKVEEVVGLERMVELSDDLHIINTSQ</sequence>